<feature type="compositionally biased region" description="Basic and acidic residues" evidence="1">
    <location>
        <begin position="70"/>
        <end position="84"/>
    </location>
</feature>
<dbReference type="AlphaFoldDB" id="A0ABC9YB48"/>
<comment type="caution">
    <text evidence="2">The sequence shown here is derived from an EMBL/GenBank/DDBJ whole genome shotgun (WGS) entry which is preliminary data.</text>
</comment>
<organism evidence="2 3">
    <name type="scientific">Grus japonensis</name>
    <name type="common">Japanese crane</name>
    <name type="synonym">Red-crowned crane</name>
    <dbReference type="NCBI Taxonomy" id="30415"/>
    <lineage>
        <taxon>Eukaryota</taxon>
        <taxon>Metazoa</taxon>
        <taxon>Chordata</taxon>
        <taxon>Craniata</taxon>
        <taxon>Vertebrata</taxon>
        <taxon>Euteleostomi</taxon>
        <taxon>Archelosauria</taxon>
        <taxon>Archosauria</taxon>
        <taxon>Dinosauria</taxon>
        <taxon>Saurischia</taxon>
        <taxon>Theropoda</taxon>
        <taxon>Coelurosauria</taxon>
        <taxon>Aves</taxon>
        <taxon>Neognathae</taxon>
        <taxon>Neoaves</taxon>
        <taxon>Gruiformes</taxon>
        <taxon>Gruidae</taxon>
        <taxon>Grus</taxon>
    </lineage>
</organism>
<proteinExistence type="predicted"/>
<evidence type="ECO:0000313" key="3">
    <source>
        <dbReference type="Proteomes" id="UP001623348"/>
    </source>
</evidence>
<reference evidence="2 3" key="1">
    <citation type="submission" date="2024-06" db="EMBL/GenBank/DDBJ databases">
        <title>The draft genome of Grus japonensis, version 3.</title>
        <authorList>
            <person name="Nabeshima K."/>
            <person name="Suzuki S."/>
            <person name="Onuma M."/>
        </authorList>
    </citation>
    <scope>NUCLEOTIDE SEQUENCE [LARGE SCALE GENOMIC DNA]</scope>
    <source>
        <strain evidence="2 3">451A</strain>
    </source>
</reference>
<name>A0ABC9YB48_GRUJA</name>
<feature type="region of interest" description="Disordered" evidence="1">
    <location>
        <begin position="32"/>
        <end position="86"/>
    </location>
</feature>
<gene>
    <name evidence="2" type="ORF">GRJ2_003181700</name>
</gene>
<protein>
    <submittedName>
        <fullName evidence="2">Uncharacterized protein</fullName>
    </submittedName>
</protein>
<accession>A0ABC9YB48</accession>
<evidence type="ECO:0000256" key="1">
    <source>
        <dbReference type="SAM" id="MobiDB-lite"/>
    </source>
</evidence>
<evidence type="ECO:0000313" key="2">
    <source>
        <dbReference type="EMBL" id="GAB0207161.1"/>
    </source>
</evidence>
<sequence length="130" mass="14231">MGLGPWAVVDGKPRHHAAQHWVQGLPVVHTLPGSTKKPLQPSNNGMGLIKDSVPNVSPHHSITALPHGRNQAEPKVHRQPEGAKRARVTRLPSLKLLEEELSSHRAAKPEFTGPDSSVAKFYSVFKIVLR</sequence>
<keyword evidence="3" id="KW-1185">Reference proteome</keyword>
<dbReference type="Proteomes" id="UP001623348">
    <property type="component" value="Unassembled WGS sequence"/>
</dbReference>
<dbReference type="EMBL" id="BAAFJT010000182">
    <property type="protein sequence ID" value="GAB0207161.1"/>
    <property type="molecule type" value="Genomic_DNA"/>
</dbReference>